<keyword evidence="1" id="KW-0472">Membrane</keyword>
<protein>
    <submittedName>
        <fullName evidence="2">ECF transporter S component</fullName>
    </submittedName>
</protein>
<feature type="transmembrane region" description="Helical" evidence="1">
    <location>
        <begin position="53"/>
        <end position="73"/>
    </location>
</feature>
<keyword evidence="1" id="KW-1133">Transmembrane helix</keyword>
<accession>A0A9D1LS19</accession>
<gene>
    <name evidence="2" type="ORF">IAC59_06875</name>
</gene>
<name>A0A9D1LS19_9FIRM</name>
<feature type="transmembrane region" description="Helical" evidence="1">
    <location>
        <begin position="20"/>
        <end position="41"/>
    </location>
</feature>
<keyword evidence="1" id="KW-0812">Transmembrane</keyword>
<evidence type="ECO:0000313" key="2">
    <source>
        <dbReference type="EMBL" id="HIU46966.1"/>
    </source>
</evidence>
<sequence length="204" mass="21709">MTADRNFSTHAQVRRLTVCAMLTAIIWLLTVSPIGFTLPFFGISMTFNHIPMIIGTLMEGLGVGCVLAAMFGLSSLYTAFARPTYYSPLFQNPLVSVLPRLLTAPVTYFVYKGVKKLCPGKPVIAWGAAAIAGTLANTLFTLGAMALYVRVNPGALGLEPEAVGGAVAVIWGLSINSPFECISSVILSTAVMGALSRYTRGRRA</sequence>
<organism evidence="2 3">
    <name type="scientific">Candidatus Fimadaptatus faecigallinarum</name>
    <dbReference type="NCBI Taxonomy" id="2840814"/>
    <lineage>
        <taxon>Bacteria</taxon>
        <taxon>Bacillati</taxon>
        <taxon>Bacillota</taxon>
        <taxon>Clostridia</taxon>
        <taxon>Eubacteriales</taxon>
        <taxon>Candidatus Fimadaptatus</taxon>
    </lineage>
</organism>
<dbReference type="GO" id="GO:0022857">
    <property type="term" value="F:transmembrane transporter activity"/>
    <property type="evidence" value="ECO:0007669"/>
    <property type="project" value="InterPro"/>
</dbReference>
<dbReference type="AlphaFoldDB" id="A0A9D1LS19"/>
<dbReference type="Pfam" id="PF12822">
    <property type="entry name" value="ECF_trnsprt"/>
    <property type="match status" value="1"/>
</dbReference>
<dbReference type="Proteomes" id="UP000824123">
    <property type="component" value="Unassembled WGS sequence"/>
</dbReference>
<reference evidence="2" key="2">
    <citation type="journal article" date="2021" name="PeerJ">
        <title>Extensive microbial diversity within the chicken gut microbiome revealed by metagenomics and culture.</title>
        <authorList>
            <person name="Gilroy R."/>
            <person name="Ravi A."/>
            <person name="Getino M."/>
            <person name="Pursley I."/>
            <person name="Horton D.L."/>
            <person name="Alikhan N.F."/>
            <person name="Baker D."/>
            <person name="Gharbi K."/>
            <person name="Hall N."/>
            <person name="Watson M."/>
            <person name="Adriaenssens E.M."/>
            <person name="Foster-Nyarko E."/>
            <person name="Jarju S."/>
            <person name="Secka A."/>
            <person name="Antonio M."/>
            <person name="Oren A."/>
            <person name="Chaudhuri R.R."/>
            <person name="La Ragione R."/>
            <person name="Hildebrand F."/>
            <person name="Pallen M.J."/>
        </authorList>
    </citation>
    <scope>NUCLEOTIDE SEQUENCE</scope>
    <source>
        <strain evidence="2">ChiSxjej2B14-8506</strain>
    </source>
</reference>
<dbReference type="EMBL" id="DVNK01000041">
    <property type="protein sequence ID" value="HIU46966.1"/>
    <property type="molecule type" value="Genomic_DNA"/>
</dbReference>
<dbReference type="InterPro" id="IPR024529">
    <property type="entry name" value="ECF_trnsprt_substrate-spec"/>
</dbReference>
<evidence type="ECO:0000313" key="3">
    <source>
        <dbReference type="Proteomes" id="UP000824123"/>
    </source>
</evidence>
<feature type="transmembrane region" description="Helical" evidence="1">
    <location>
        <begin position="169"/>
        <end position="195"/>
    </location>
</feature>
<evidence type="ECO:0000256" key="1">
    <source>
        <dbReference type="SAM" id="Phobius"/>
    </source>
</evidence>
<feature type="transmembrane region" description="Helical" evidence="1">
    <location>
        <begin position="123"/>
        <end position="149"/>
    </location>
</feature>
<proteinExistence type="predicted"/>
<reference evidence="2" key="1">
    <citation type="submission" date="2020-10" db="EMBL/GenBank/DDBJ databases">
        <authorList>
            <person name="Gilroy R."/>
        </authorList>
    </citation>
    <scope>NUCLEOTIDE SEQUENCE</scope>
    <source>
        <strain evidence="2">ChiSxjej2B14-8506</strain>
    </source>
</reference>
<comment type="caution">
    <text evidence="2">The sequence shown here is derived from an EMBL/GenBank/DDBJ whole genome shotgun (WGS) entry which is preliminary data.</text>
</comment>
<dbReference type="Gene3D" id="1.10.1760.20">
    <property type="match status" value="1"/>
</dbReference>